<evidence type="ECO:0000256" key="4">
    <source>
        <dbReference type="ARBA" id="ARBA00032875"/>
    </source>
</evidence>
<dbReference type="Pfam" id="PF00501">
    <property type="entry name" value="AMP-binding"/>
    <property type="match status" value="1"/>
</dbReference>
<dbReference type="InterPro" id="IPR025110">
    <property type="entry name" value="AMP-bd_C"/>
</dbReference>
<keyword evidence="3" id="KW-0436">Ligase</keyword>
<evidence type="ECO:0000256" key="1">
    <source>
        <dbReference type="ARBA" id="ARBA00006432"/>
    </source>
</evidence>
<dbReference type="InterPro" id="IPR000873">
    <property type="entry name" value="AMP-dep_synth/lig_dom"/>
</dbReference>
<evidence type="ECO:0000259" key="5">
    <source>
        <dbReference type="Pfam" id="PF00501"/>
    </source>
</evidence>
<dbReference type="AlphaFoldDB" id="A0ABD4EI43"/>
<dbReference type="Pfam" id="PF13193">
    <property type="entry name" value="AMP-binding_C"/>
    <property type="match status" value="1"/>
</dbReference>
<dbReference type="InterPro" id="IPR045851">
    <property type="entry name" value="AMP-bd_C_sf"/>
</dbReference>
<reference evidence="7 8" key="1">
    <citation type="submission" date="2016-01" db="EMBL/GenBank/DDBJ databases">
        <authorList>
            <person name="Mitreva M."/>
            <person name="Pepin K.H."/>
            <person name="Mihindukulasuriya K.A."/>
            <person name="Fulton R."/>
            <person name="Fronick C."/>
            <person name="O'Laughlin M."/>
            <person name="Miner T."/>
            <person name="Herter B."/>
            <person name="Rosa B.A."/>
            <person name="Cordes M."/>
            <person name="Tomlinson C."/>
            <person name="Wollam A."/>
            <person name="Palsikar V.B."/>
            <person name="Mardis E.R."/>
            <person name="Wilson R.K."/>
        </authorList>
    </citation>
    <scope>NUCLEOTIDE SEQUENCE [LARGE SCALE GENOMIC DNA]</scope>
    <source>
        <strain evidence="7 8">MJR7738</strain>
    </source>
</reference>
<comment type="caution">
    <text evidence="7">The sequence shown here is derived from an EMBL/GenBank/DDBJ whole genome shotgun (WGS) entry which is preliminary data.</text>
</comment>
<sequence>MVMIMIETMTKITQYSKTQPHNRALIINNNHLTYKELNHKIIQACGEMPYSIHNKRVGLMHPSSMLRIVHYFMVHQLGGIPVMMNSQWHQSMVADVTTQCHIDMIIDASGYHKTEYYDDDTLIQQPNQLLHIGFTSGTTGLPKAYYRNEPSWIASYKMNETLIRQNHDVLVAPGPIEHSLTLYTCMYALYSGRTFSGQDDFDAKQLIQSLESTNQSTMALFVVPTMLSTILTYDLSHISIGTILSSGAKLSTSLYRRIQDTMPSVDVVEFFGTSEASFISYNYNRHAPLDSVGKICESVDIKLTHVDKQGIGMLSINSKMAFSGYIDHTNYNHIDWLETGDFAYVDKQGFLYLMSRHNERLIIGGNNIYPARIEQLLHNHPDIDEAIIIGRPHAKFGEVAVLLYTGEVALTYQDIRQYLISKVTRYEIPSIVQRVKEMTYTESGKIARHMMQEKYIKGELST</sequence>
<proteinExistence type="inferred from homology"/>
<dbReference type="EMBL" id="LRQI01000024">
    <property type="protein sequence ID" value="KXA39708.1"/>
    <property type="molecule type" value="Genomic_DNA"/>
</dbReference>
<dbReference type="Proteomes" id="UP000070063">
    <property type="component" value="Unassembled WGS sequence"/>
</dbReference>
<gene>
    <name evidence="7" type="ORF">HMPREF3225_00608</name>
</gene>
<evidence type="ECO:0000259" key="6">
    <source>
        <dbReference type="Pfam" id="PF13193"/>
    </source>
</evidence>
<dbReference type="Gene3D" id="3.30.300.30">
    <property type="match status" value="1"/>
</dbReference>
<feature type="domain" description="AMP-dependent synthetase/ligase" evidence="5">
    <location>
        <begin position="16"/>
        <end position="325"/>
    </location>
</feature>
<evidence type="ECO:0000256" key="2">
    <source>
        <dbReference type="ARBA" id="ARBA00017625"/>
    </source>
</evidence>
<dbReference type="InterPro" id="IPR020845">
    <property type="entry name" value="AMP-binding_CS"/>
</dbReference>
<accession>A0ABD4EI43</accession>
<evidence type="ECO:0000313" key="8">
    <source>
        <dbReference type="Proteomes" id="UP000070063"/>
    </source>
</evidence>
<dbReference type="GO" id="GO:0016874">
    <property type="term" value="F:ligase activity"/>
    <property type="evidence" value="ECO:0007669"/>
    <property type="project" value="UniProtKB-KW"/>
</dbReference>
<dbReference type="Gene3D" id="3.40.50.12780">
    <property type="entry name" value="N-terminal domain of ligase-like"/>
    <property type="match status" value="1"/>
</dbReference>
<protein>
    <recommendedName>
        <fullName evidence="2">Putative long chain fatty acid-CoA ligase VraA</fullName>
    </recommendedName>
    <alternativeName>
        <fullName evidence="4">Acyl-CoA synthetase</fullName>
    </alternativeName>
</protein>
<feature type="domain" description="AMP-binding enzyme C-terminal" evidence="6">
    <location>
        <begin position="373"/>
        <end position="445"/>
    </location>
</feature>
<dbReference type="PROSITE" id="PS00455">
    <property type="entry name" value="AMP_BINDING"/>
    <property type="match status" value="1"/>
</dbReference>
<evidence type="ECO:0000256" key="3">
    <source>
        <dbReference type="ARBA" id="ARBA00022598"/>
    </source>
</evidence>
<dbReference type="InterPro" id="IPR042099">
    <property type="entry name" value="ANL_N_sf"/>
</dbReference>
<dbReference type="PANTHER" id="PTHR43201">
    <property type="entry name" value="ACYL-COA SYNTHETASE"/>
    <property type="match status" value="1"/>
</dbReference>
<dbReference type="SUPFAM" id="SSF56801">
    <property type="entry name" value="Acetyl-CoA synthetase-like"/>
    <property type="match status" value="1"/>
</dbReference>
<evidence type="ECO:0000313" key="7">
    <source>
        <dbReference type="EMBL" id="KXA39708.1"/>
    </source>
</evidence>
<dbReference type="PANTHER" id="PTHR43201:SF5">
    <property type="entry name" value="MEDIUM-CHAIN ACYL-COA LIGASE ACSF2, MITOCHONDRIAL"/>
    <property type="match status" value="1"/>
</dbReference>
<name>A0ABD4EI43_STALU</name>
<organism evidence="7 8">
    <name type="scientific">Staphylococcus lugdunensis</name>
    <dbReference type="NCBI Taxonomy" id="28035"/>
    <lineage>
        <taxon>Bacteria</taxon>
        <taxon>Bacillati</taxon>
        <taxon>Bacillota</taxon>
        <taxon>Bacilli</taxon>
        <taxon>Bacillales</taxon>
        <taxon>Staphylococcaceae</taxon>
        <taxon>Staphylococcus</taxon>
    </lineage>
</organism>
<comment type="similarity">
    <text evidence="1">Belongs to the ATP-dependent AMP-binding enzyme family.</text>
</comment>